<accession>A0A3P8T1N3</accession>
<evidence type="ECO:0000313" key="3">
    <source>
        <dbReference type="Proteomes" id="UP000265080"/>
    </source>
</evidence>
<proteinExistence type="predicted"/>
<reference evidence="2 3" key="1">
    <citation type="submission" date="2018-03" db="EMBL/GenBank/DDBJ databases">
        <title>Finding Nemo's genes: A chromosome-scale reference assembly of the genome of the orange clownfish Amphiprion percula.</title>
        <authorList>
            <person name="Lehmann R."/>
        </authorList>
    </citation>
    <scope>NUCLEOTIDE SEQUENCE</scope>
</reference>
<protein>
    <submittedName>
        <fullName evidence="2">Uncharacterized protein</fullName>
    </submittedName>
</protein>
<dbReference type="Proteomes" id="UP000265080">
    <property type="component" value="Chromosome 14"/>
</dbReference>
<keyword evidence="1" id="KW-1133">Transmembrane helix</keyword>
<keyword evidence="3" id="KW-1185">Reference proteome</keyword>
<feature type="transmembrane region" description="Helical" evidence="1">
    <location>
        <begin position="71"/>
        <end position="93"/>
    </location>
</feature>
<keyword evidence="1" id="KW-0472">Membrane</keyword>
<sequence length="209" mass="22930">MGKKGRQDCPEGQRWDILIRFCVPKWPETRLQTEQPRVNLTFPSELPMTAVDQLRATEATTLNSVMVLSPFLWIFVVLATLGSILALALWFVIYRRQTRLSSIPAEDSLPALELLHNTDPPATFHPERNGQGEMFHRAAEASSLCHHLHLGAQTGTKWEDNFNACRGPAAHAGTEGGGGLPACSTMVEHRIPLPATELGGTALVTTKTV</sequence>
<keyword evidence="1" id="KW-0812">Transmembrane</keyword>
<dbReference type="Ensembl" id="ENSAPET00000018169.1">
    <property type="protein sequence ID" value="ENSAPEP00000017671.1"/>
    <property type="gene ID" value="ENSAPEG00000012644.1"/>
</dbReference>
<dbReference type="Ensembl" id="ENSAPET00000018177.1">
    <property type="protein sequence ID" value="ENSAPEP00000017680.1"/>
    <property type="gene ID" value="ENSAPEG00000012644.1"/>
</dbReference>
<organism evidence="2 3">
    <name type="scientific">Amphiprion percula</name>
    <name type="common">Orange clownfish</name>
    <name type="synonym">Lutjanus percula</name>
    <dbReference type="NCBI Taxonomy" id="161767"/>
    <lineage>
        <taxon>Eukaryota</taxon>
        <taxon>Metazoa</taxon>
        <taxon>Chordata</taxon>
        <taxon>Craniata</taxon>
        <taxon>Vertebrata</taxon>
        <taxon>Euteleostomi</taxon>
        <taxon>Actinopterygii</taxon>
        <taxon>Neopterygii</taxon>
        <taxon>Teleostei</taxon>
        <taxon>Neoteleostei</taxon>
        <taxon>Acanthomorphata</taxon>
        <taxon>Ovalentaria</taxon>
        <taxon>Pomacentridae</taxon>
        <taxon>Amphiprion</taxon>
    </lineage>
</organism>
<dbReference type="OMA" id="ALWFIIY"/>
<dbReference type="GeneTree" id="ENSGT00940000176980"/>
<dbReference type="AlphaFoldDB" id="A0A3P8T1N3"/>
<name>A0A3P8T1N3_AMPPE</name>
<evidence type="ECO:0000256" key="1">
    <source>
        <dbReference type="SAM" id="Phobius"/>
    </source>
</evidence>
<evidence type="ECO:0000313" key="2">
    <source>
        <dbReference type="Ensembl" id="ENSAPEP00000017671.1"/>
    </source>
</evidence>
<reference evidence="2" key="2">
    <citation type="submission" date="2025-05" db="UniProtKB">
        <authorList>
            <consortium name="Ensembl"/>
        </authorList>
    </citation>
    <scope>IDENTIFICATION</scope>
</reference>